<gene>
    <name evidence="1" type="ORF">SDC9_138391</name>
</gene>
<evidence type="ECO:0000313" key="1">
    <source>
        <dbReference type="EMBL" id="MPM91264.1"/>
    </source>
</evidence>
<organism evidence="1">
    <name type="scientific">bioreactor metagenome</name>
    <dbReference type="NCBI Taxonomy" id="1076179"/>
    <lineage>
        <taxon>unclassified sequences</taxon>
        <taxon>metagenomes</taxon>
        <taxon>ecological metagenomes</taxon>
    </lineage>
</organism>
<sequence>MVDLSAYGKAVSEDTKKLVAAEKKKILDGKWDVFYGPIKGQDGKVVVQQGKNLNDGEMLSMSWFVEGVEGTIPK</sequence>
<protein>
    <recommendedName>
        <fullName evidence="2">Purine-binding protein</fullName>
    </recommendedName>
</protein>
<proteinExistence type="predicted"/>
<dbReference type="InterPro" id="IPR052910">
    <property type="entry name" value="ABC-Purine-Binding"/>
</dbReference>
<comment type="caution">
    <text evidence="1">The sequence shown here is derived from an EMBL/GenBank/DDBJ whole genome shotgun (WGS) entry which is preliminary data.</text>
</comment>
<dbReference type="EMBL" id="VSSQ01038353">
    <property type="protein sequence ID" value="MPM91264.1"/>
    <property type="molecule type" value="Genomic_DNA"/>
</dbReference>
<dbReference type="PANTHER" id="PTHR43208:SF1">
    <property type="entry name" value="ABC TRANSPORTER SUBSTRATE-BINDING PROTEIN"/>
    <property type="match status" value="1"/>
</dbReference>
<reference evidence="1" key="1">
    <citation type="submission" date="2019-08" db="EMBL/GenBank/DDBJ databases">
        <authorList>
            <person name="Kucharzyk K."/>
            <person name="Murdoch R.W."/>
            <person name="Higgins S."/>
            <person name="Loffler F."/>
        </authorList>
    </citation>
    <scope>NUCLEOTIDE SEQUENCE</scope>
</reference>
<name>A0A645DP67_9ZZZZ</name>
<evidence type="ECO:0008006" key="2">
    <source>
        <dbReference type="Google" id="ProtNLM"/>
    </source>
</evidence>
<accession>A0A645DP67</accession>
<dbReference type="PANTHER" id="PTHR43208">
    <property type="entry name" value="ABC TRANSPORTER SUBSTRATE-BINDING PROTEIN"/>
    <property type="match status" value="1"/>
</dbReference>
<dbReference type="AlphaFoldDB" id="A0A645DP67"/>
<dbReference type="Gene3D" id="3.40.50.2300">
    <property type="match status" value="1"/>
</dbReference>